<reference evidence="10 11" key="1">
    <citation type="submission" date="2018-03" db="EMBL/GenBank/DDBJ databases">
        <title>Genomic Encyclopedia of Archaeal and Bacterial Type Strains, Phase II (KMG-II): from individual species to whole genera.</title>
        <authorList>
            <person name="Goeker M."/>
        </authorList>
    </citation>
    <scope>NUCLEOTIDE SEQUENCE [LARGE SCALE GENOMIC DNA]</scope>
    <source>
        <strain evidence="10 11">DSM 100065</strain>
    </source>
</reference>
<dbReference type="Gene3D" id="2.40.110.10">
    <property type="entry name" value="Butyryl-CoA Dehydrogenase, subunit A, domain 2"/>
    <property type="match status" value="1"/>
</dbReference>
<dbReference type="Pfam" id="PF00441">
    <property type="entry name" value="Acyl-CoA_dh_1"/>
    <property type="match status" value="1"/>
</dbReference>
<dbReference type="SUPFAM" id="SSF47203">
    <property type="entry name" value="Acyl-CoA dehydrogenase C-terminal domain-like"/>
    <property type="match status" value="1"/>
</dbReference>
<keyword evidence="5 6" id="KW-0560">Oxidoreductase</keyword>
<dbReference type="Gene3D" id="1.10.540.10">
    <property type="entry name" value="Acyl-CoA dehydrogenase/oxidase, N-terminal domain"/>
    <property type="match status" value="1"/>
</dbReference>
<evidence type="ECO:0000256" key="1">
    <source>
        <dbReference type="ARBA" id="ARBA00001974"/>
    </source>
</evidence>
<feature type="domain" description="Acyl-CoA dehydrogenase/oxidase C-terminal" evidence="7">
    <location>
        <begin position="230"/>
        <end position="348"/>
    </location>
</feature>
<dbReference type="InterPro" id="IPR009075">
    <property type="entry name" value="AcylCo_DH/oxidase_C"/>
</dbReference>
<organism evidence="10 11">
    <name type="scientific">Antricoccus suffuscus</name>
    <dbReference type="NCBI Taxonomy" id="1629062"/>
    <lineage>
        <taxon>Bacteria</taxon>
        <taxon>Bacillati</taxon>
        <taxon>Actinomycetota</taxon>
        <taxon>Actinomycetes</taxon>
        <taxon>Geodermatophilales</taxon>
        <taxon>Antricoccaceae</taxon>
        <taxon>Antricoccus</taxon>
    </lineage>
</organism>
<evidence type="ECO:0000256" key="4">
    <source>
        <dbReference type="ARBA" id="ARBA00022827"/>
    </source>
</evidence>
<dbReference type="OrthoDB" id="8677713at2"/>
<dbReference type="Pfam" id="PF02770">
    <property type="entry name" value="Acyl-CoA_dh_M"/>
    <property type="match status" value="1"/>
</dbReference>
<keyword evidence="4 6" id="KW-0274">FAD</keyword>
<dbReference type="GO" id="GO:0050660">
    <property type="term" value="F:flavin adenine dinucleotide binding"/>
    <property type="evidence" value="ECO:0007669"/>
    <property type="project" value="InterPro"/>
</dbReference>
<dbReference type="InterPro" id="IPR006091">
    <property type="entry name" value="Acyl-CoA_Oxase/DH_mid-dom"/>
</dbReference>
<evidence type="ECO:0000313" key="11">
    <source>
        <dbReference type="Proteomes" id="UP000237752"/>
    </source>
</evidence>
<dbReference type="InterPro" id="IPR036250">
    <property type="entry name" value="AcylCo_DH-like_C"/>
</dbReference>
<comment type="cofactor">
    <cofactor evidence="1 6">
        <name>FAD</name>
        <dbReference type="ChEBI" id="CHEBI:57692"/>
    </cofactor>
</comment>
<dbReference type="AlphaFoldDB" id="A0A2T0ZWP6"/>
<feature type="domain" description="Acyl-CoA oxidase/dehydrogenase middle" evidence="8">
    <location>
        <begin position="121"/>
        <end position="205"/>
    </location>
</feature>
<dbReference type="RefSeq" id="WP_106349961.1">
    <property type="nucleotide sequence ID" value="NZ_PVUE01000014.1"/>
</dbReference>
<evidence type="ECO:0000313" key="10">
    <source>
        <dbReference type="EMBL" id="PRZ40785.1"/>
    </source>
</evidence>
<comment type="caution">
    <text evidence="10">The sequence shown here is derived from an EMBL/GenBank/DDBJ whole genome shotgun (WGS) entry which is preliminary data.</text>
</comment>
<dbReference type="InterPro" id="IPR009100">
    <property type="entry name" value="AcylCoA_DH/oxidase_NM_dom_sf"/>
</dbReference>
<dbReference type="InterPro" id="IPR013786">
    <property type="entry name" value="AcylCoA_DH/ox_N"/>
</dbReference>
<evidence type="ECO:0000256" key="2">
    <source>
        <dbReference type="ARBA" id="ARBA00009347"/>
    </source>
</evidence>
<evidence type="ECO:0000259" key="8">
    <source>
        <dbReference type="Pfam" id="PF02770"/>
    </source>
</evidence>
<proteinExistence type="inferred from homology"/>
<evidence type="ECO:0000256" key="6">
    <source>
        <dbReference type="RuleBase" id="RU362125"/>
    </source>
</evidence>
<dbReference type="Gene3D" id="1.20.140.10">
    <property type="entry name" value="Butyryl-CoA Dehydrogenase, subunit A, domain 3"/>
    <property type="match status" value="1"/>
</dbReference>
<feature type="domain" description="Acyl-CoA dehydrogenase/oxidase N-terminal" evidence="9">
    <location>
        <begin position="6"/>
        <end position="115"/>
    </location>
</feature>
<dbReference type="SUPFAM" id="SSF56645">
    <property type="entry name" value="Acyl-CoA dehydrogenase NM domain-like"/>
    <property type="match status" value="1"/>
</dbReference>
<dbReference type="PANTHER" id="PTHR43884:SF20">
    <property type="entry name" value="ACYL-COA DEHYDROGENASE FADE28"/>
    <property type="match status" value="1"/>
</dbReference>
<dbReference type="Pfam" id="PF02771">
    <property type="entry name" value="Acyl-CoA_dh_N"/>
    <property type="match status" value="1"/>
</dbReference>
<sequence>MKFELNDEQNALKTAVHDFLIARAGDDALQRAMDGDQSLDRDTWQRLAEQIGAQGLCIPEALGGSGAGVVESTVVLEEVGRRCYAGPYFSTLVATRALLACAETAKDYLAQIAAGTVVFTFAYAEDGVDWYSTAYETTASANSDGHTISGTKKLVTNVADATHFLVAATTDAGPGLFVVRRDASGLTVAVDESLDPTRQIGHLTFDAAAAESVGGDASVIAASADFASHALSAELIGVAAESIDRAVAWASDRIQFGRPIGSFQAIKTKCADALLELETARVLVYYAAYQLSVAADDAPMLVSLAKQAATDAAVLASSELIQILGAIGFTWEHPAHLYFKRARVNSVLLQDRNFHLDRVADMICN</sequence>
<evidence type="ECO:0000259" key="9">
    <source>
        <dbReference type="Pfam" id="PF02771"/>
    </source>
</evidence>
<evidence type="ECO:0000256" key="3">
    <source>
        <dbReference type="ARBA" id="ARBA00022630"/>
    </source>
</evidence>
<accession>A0A2T0ZWP6</accession>
<comment type="similarity">
    <text evidence="2 6">Belongs to the acyl-CoA dehydrogenase family.</text>
</comment>
<dbReference type="Proteomes" id="UP000237752">
    <property type="component" value="Unassembled WGS sequence"/>
</dbReference>
<evidence type="ECO:0000259" key="7">
    <source>
        <dbReference type="Pfam" id="PF00441"/>
    </source>
</evidence>
<name>A0A2T0ZWP6_9ACTN</name>
<dbReference type="GO" id="GO:0003995">
    <property type="term" value="F:acyl-CoA dehydrogenase activity"/>
    <property type="evidence" value="ECO:0007669"/>
    <property type="project" value="TreeGrafter"/>
</dbReference>
<dbReference type="EMBL" id="PVUE01000014">
    <property type="protein sequence ID" value="PRZ40785.1"/>
    <property type="molecule type" value="Genomic_DNA"/>
</dbReference>
<dbReference type="InterPro" id="IPR046373">
    <property type="entry name" value="Acyl-CoA_Oxase/DH_mid-dom_sf"/>
</dbReference>
<protein>
    <submittedName>
        <fullName evidence="10">Alkylation response protein AidB-like acyl-CoA dehydrogenase</fullName>
    </submittedName>
</protein>
<dbReference type="InterPro" id="IPR037069">
    <property type="entry name" value="AcylCoA_DH/ox_N_sf"/>
</dbReference>
<keyword evidence="3 6" id="KW-0285">Flavoprotein</keyword>
<gene>
    <name evidence="10" type="ORF">CLV47_11482</name>
</gene>
<dbReference type="PANTHER" id="PTHR43884">
    <property type="entry name" value="ACYL-COA DEHYDROGENASE"/>
    <property type="match status" value="1"/>
</dbReference>
<keyword evidence="11" id="KW-1185">Reference proteome</keyword>
<evidence type="ECO:0000256" key="5">
    <source>
        <dbReference type="ARBA" id="ARBA00023002"/>
    </source>
</evidence>